<dbReference type="HOGENOM" id="CLU_2077319_0_0_1"/>
<reference evidence="3" key="2">
    <citation type="submission" date="2018-02" db="UniProtKB">
        <authorList>
            <consortium name="EnsemblPlants"/>
        </authorList>
    </citation>
    <scope>IDENTIFICATION</scope>
    <source>
        <strain evidence="3">Williams 82</strain>
    </source>
</reference>
<accession>K7MTW6</accession>
<evidence type="ECO:0000313" key="3">
    <source>
        <dbReference type="EnsemblPlants" id="KRH00496"/>
    </source>
</evidence>
<gene>
    <name evidence="2" type="ORF">GLYMA_18G216500</name>
</gene>
<dbReference type="InParanoid" id="K7MTW6"/>
<dbReference type="PaxDb" id="3847-GLYMA18G44905.1"/>
<name>K7MTW6_SOYBN</name>
<protein>
    <submittedName>
        <fullName evidence="2 3">Uncharacterized protein</fullName>
    </submittedName>
</protein>
<keyword evidence="4" id="KW-1185">Reference proteome</keyword>
<proteinExistence type="predicted"/>
<dbReference type="EMBL" id="CM000851">
    <property type="protein sequence ID" value="KRH00496.1"/>
    <property type="molecule type" value="Genomic_DNA"/>
</dbReference>
<evidence type="ECO:0000313" key="2">
    <source>
        <dbReference type="EMBL" id="KRH00496.1"/>
    </source>
</evidence>
<organism evidence="2">
    <name type="scientific">Glycine max</name>
    <name type="common">Soybean</name>
    <name type="synonym">Glycine hispida</name>
    <dbReference type="NCBI Taxonomy" id="3847"/>
    <lineage>
        <taxon>Eukaryota</taxon>
        <taxon>Viridiplantae</taxon>
        <taxon>Streptophyta</taxon>
        <taxon>Embryophyta</taxon>
        <taxon>Tracheophyta</taxon>
        <taxon>Spermatophyta</taxon>
        <taxon>Magnoliopsida</taxon>
        <taxon>eudicotyledons</taxon>
        <taxon>Gunneridae</taxon>
        <taxon>Pentapetalae</taxon>
        <taxon>rosids</taxon>
        <taxon>fabids</taxon>
        <taxon>Fabales</taxon>
        <taxon>Fabaceae</taxon>
        <taxon>Papilionoideae</taxon>
        <taxon>50 kb inversion clade</taxon>
        <taxon>NPAAA clade</taxon>
        <taxon>indigoferoid/millettioid clade</taxon>
        <taxon>Phaseoleae</taxon>
        <taxon>Glycine</taxon>
        <taxon>Glycine subgen. Soja</taxon>
    </lineage>
</organism>
<dbReference type="Proteomes" id="UP000008827">
    <property type="component" value="Chromosome 18"/>
</dbReference>
<dbReference type="EnsemblPlants" id="KRH00496">
    <property type="protein sequence ID" value="KRH00496"/>
    <property type="gene ID" value="GLYMA_18G216500"/>
</dbReference>
<keyword evidence="1" id="KW-0472">Membrane</keyword>
<dbReference type="AlphaFoldDB" id="K7MTW6"/>
<keyword evidence="1" id="KW-1133">Transmembrane helix</keyword>
<feature type="transmembrane region" description="Helical" evidence="1">
    <location>
        <begin position="6"/>
        <end position="24"/>
    </location>
</feature>
<reference evidence="2" key="3">
    <citation type="submission" date="2018-07" db="EMBL/GenBank/DDBJ databases">
        <title>WGS assembly of Glycine max.</title>
        <authorList>
            <person name="Schmutz J."/>
            <person name="Cannon S."/>
            <person name="Schlueter J."/>
            <person name="Ma J."/>
            <person name="Mitros T."/>
            <person name="Nelson W."/>
            <person name="Hyten D."/>
            <person name="Song Q."/>
            <person name="Thelen J."/>
            <person name="Cheng J."/>
            <person name="Xu D."/>
            <person name="Hellsten U."/>
            <person name="May G."/>
            <person name="Yu Y."/>
            <person name="Sakurai T."/>
            <person name="Umezawa T."/>
            <person name="Bhattacharyya M."/>
            <person name="Sandhu D."/>
            <person name="Valliyodan B."/>
            <person name="Lindquist E."/>
            <person name="Peto M."/>
            <person name="Grant D."/>
            <person name="Shu S."/>
            <person name="Goodstein D."/>
            <person name="Barry K."/>
            <person name="Futrell-Griggs M."/>
            <person name="Abernathy B."/>
            <person name="Du J."/>
            <person name="Tian Z."/>
            <person name="Zhu L."/>
            <person name="Gill N."/>
            <person name="Joshi T."/>
            <person name="Libault M."/>
            <person name="Sethuraman A."/>
            <person name="Zhang X."/>
            <person name="Shinozaki K."/>
            <person name="Nguyen H."/>
            <person name="Wing R."/>
            <person name="Cregan P."/>
            <person name="Specht J."/>
            <person name="Grimwood J."/>
            <person name="Rokhsar D."/>
            <person name="Stacey G."/>
            <person name="Shoemaker R."/>
            <person name="Jackson S."/>
        </authorList>
    </citation>
    <scope>NUCLEOTIDE SEQUENCE</scope>
    <source>
        <tissue evidence="2">Callus</tissue>
    </source>
</reference>
<evidence type="ECO:0000256" key="1">
    <source>
        <dbReference type="SAM" id="Phobius"/>
    </source>
</evidence>
<dbReference type="Gramene" id="KRH00496">
    <property type="protein sequence ID" value="KRH00496"/>
    <property type="gene ID" value="GLYMA_18G216500"/>
</dbReference>
<keyword evidence="1" id="KW-0812">Transmembrane</keyword>
<reference evidence="2 3" key="1">
    <citation type="journal article" date="2010" name="Nature">
        <title>Genome sequence of the palaeopolyploid soybean.</title>
        <authorList>
            <person name="Schmutz J."/>
            <person name="Cannon S.B."/>
            <person name="Schlueter J."/>
            <person name="Ma J."/>
            <person name="Mitros T."/>
            <person name="Nelson W."/>
            <person name="Hyten D.L."/>
            <person name="Song Q."/>
            <person name="Thelen J.J."/>
            <person name="Cheng J."/>
            <person name="Xu D."/>
            <person name="Hellsten U."/>
            <person name="May G.D."/>
            <person name="Yu Y."/>
            <person name="Sakurai T."/>
            <person name="Umezawa T."/>
            <person name="Bhattacharyya M.K."/>
            <person name="Sandhu D."/>
            <person name="Valliyodan B."/>
            <person name="Lindquist E."/>
            <person name="Peto M."/>
            <person name="Grant D."/>
            <person name="Shu S."/>
            <person name="Goodstein D."/>
            <person name="Barry K."/>
            <person name="Futrell-Griggs M."/>
            <person name="Abernathy B."/>
            <person name="Du J."/>
            <person name="Tian Z."/>
            <person name="Zhu L."/>
            <person name="Gill N."/>
            <person name="Joshi T."/>
            <person name="Libault M."/>
            <person name="Sethuraman A."/>
            <person name="Zhang X.-C."/>
            <person name="Shinozaki K."/>
            <person name="Nguyen H.T."/>
            <person name="Wing R.A."/>
            <person name="Cregan P."/>
            <person name="Specht J."/>
            <person name="Grimwood J."/>
            <person name="Rokhsar D."/>
            <person name="Stacey G."/>
            <person name="Shoemaker R.C."/>
            <person name="Jackson S.A."/>
        </authorList>
    </citation>
    <scope>NUCLEOTIDE SEQUENCE [LARGE SCALE GENOMIC DNA]</scope>
    <source>
        <strain evidence="3">cv. Williams 82</strain>
        <tissue evidence="2">Callus</tissue>
    </source>
</reference>
<sequence length="118" mass="13591">MGALSNIFMLMSFTLSIGIGIWIIQFDRNLREDNTCADVLAKTGPRLRICFISTLWECLSRLITHGVSEDIYWVQKTFIGRSQLRRNITMTGFLTHYYSKGLHHDGFLACCLLGRIRM</sequence>
<evidence type="ECO:0000313" key="4">
    <source>
        <dbReference type="Proteomes" id="UP000008827"/>
    </source>
</evidence>